<dbReference type="PANTHER" id="PTHR43527">
    <property type="entry name" value="4-DIPHOSPHOCYTIDYL-2-C-METHYL-D-ERYTHRITOL KINASE, CHLOROPLASTIC"/>
    <property type="match status" value="1"/>
</dbReference>
<dbReference type="Proteomes" id="UP001472866">
    <property type="component" value="Chromosome 08"/>
</dbReference>
<sequence>MRMASGRSSGGSISCRKSTCGSSCRTRAHRGRHGQARASSFSFKDVSDEPLNESLELFSPAKINLFLRITKRRDDGFHELASLFQTIAFGDSL</sequence>
<evidence type="ECO:0000256" key="1">
    <source>
        <dbReference type="ARBA" id="ARBA00022741"/>
    </source>
</evidence>
<organism evidence="5 6">
    <name type="scientific">Chloropicon roscoffensis</name>
    <dbReference type="NCBI Taxonomy" id="1461544"/>
    <lineage>
        <taxon>Eukaryota</taxon>
        <taxon>Viridiplantae</taxon>
        <taxon>Chlorophyta</taxon>
        <taxon>Chloropicophyceae</taxon>
        <taxon>Chloropicales</taxon>
        <taxon>Chloropicaceae</taxon>
        <taxon>Chloropicon</taxon>
    </lineage>
</organism>
<dbReference type="EMBL" id="CP151508">
    <property type="protein sequence ID" value="WZN64024.1"/>
    <property type="molecule type" value="Genomic_DNA"/>
</dbReference>
<dbReference type="AlphaFoldDB" id="A0AAX4PE75"/>
<evidence type="ECO:0000256" key="2">
    <source>
        <dbReference type="ARBA" id="ARBA00022777"/>
    </source>
</evidence>
<reference evidence="5 6" key="1">
    <citation type="submission" date="2024-03" db="EMBL/GenBank/DDBJ databases">
        <title>Complete genome sequence of the green alga Chloropicon roscoffensis RCC1871.</title>
        <authorList>
            <person name="Lemieux C."/>
            <person name="Pombert J.-F."/>
            <person name="Otis C."/>
            <person name="Turmel M."/>
        </authorList>
    </citation>
    <scope>NUCLEOTIDE SEQUENCE [LARGE SCALE GENOMIC DNA]</scope>
    <source>
        <strain evidence="5 6">RCC1871</strain>
    </source>
</reference>
<feature type="compositionally biased region" description="Basic residues" evidence="4">
    <location>
        <begin position="26"/>
        <end position="35"/>
    </location>
</feature>
<evidence type="ECO:0000256" key="4">
    <source>
        <dbReference type="SAM" id="MobiDB-lite"/>
    </source>
</evidence>
<keyword evidence="2 5" id="KW-0418">Kinase</keyword>
<evidence type="ECO:0000256" key="3">
    <source>
        <dbReference type="ARBA" id="ARBA00022840"/>
    </source>
</evidence>
<feature type="compositionally biased region" description="Low complexity" evidence="4">
    <location>
        <begin position="1"/>
        <end position="18"/>
    </location>
</feature>
<protein>
    <submittedName>
        <fullName evidence="5">4-diphosphocytidyl-2C-methyl-D-erythritol kinase</fullName>
    </submittedName>
</protein>
<dbReference type="InterPro" id="IPR014721">
    <property type="entry name" value="Ribsml_uS5_D2-typ_fold_subgr"/>
</dbReference>
<keyword evidence="1" id="KW-0547">Nucleotide-binding</keyword>
<name>A0AAX4PE75_9CHLO</name>
<dbReference type="GO" id="GO:0050515">
    <property type="term" value="F:4-(cytidine 5'-diphospho)-2-C-methyl-D-erythritol kinase activity"/>
    <property type="evidence" value="ECO:0007669"/>
    <property type="project" value="TreeGrafter"/>
</dbReference>
<dbReference type="PANTHER" id="PTHR43527:SF2">
    <property type="entry name" value="4-DIPHOSPHOCYTIDYL-2-C-METHYL-D-ERYTHRITOL KINASE, CHLOROPLASTIC"/>
    <property type="match status" value="1"/>
</dbReference>
<dbReference type="SUPFAM" id="SSF54211">
    <property type="entry name" value="Ribosomal protein S5 domain 2-like"/>
    <property type="match status" value="1"/>
</dbReference>
<dbReference type="InterPro" id="IPR020568">
    <property type="entry name" value="Ribosomal_Su5_D2-typ_SF"/>
</dbReference>
<keyword evidence="3" id="KW-0067">ATP-binding</keyword>
<keyword evidence="2 5" id="KW-0808">Transferase</keyword>
<keyword evidence="6" id="KW-1185">Reference proteome</keyword>
<feature type="region of interest" description="Disordered" evidence="4">
    <location>
        <begin position="1"/>
        <end position="41"/>
    </location>
</feature>
<accession>A0AAX4PE75</accession>
<proteinExistence type="predicted"/>
<dbReference type="Gene3D" id="3.30.230.10">
    <property type="match status" value="1"/>
</dbReference>
<gene>
    <name evidence="5" type="ORF">HKI87_08g55780</name>
</gene>
<evidence type="ECO:0000313" key="5">
    <source>
        <dbReference type="EMBL" id="WZN64024.1"/>
    </source>
</evidence>
<evidence type="ECO:0000313" key="6">
    <source>
        <dbReference type="Proteomes" id="UP001472866"/>
    </source>
</evidence>
<dbReference type="GO" id="GO:0005524">
    <property type="term" value="F:ATP binding"/>
    <property type="evidence" value="ECO:0007669"/>
    <property type="project" value="UniProtKB-KW"/>
</dbReference>